<evidence type="ECO:0000256" key="4">
    <source>
        <dbReference type="ARBA" id="ARBA00022651"/>
    </source>
</evidence>
<evidence type="ECO:0000256" key="12">
    <source>
        <dbReference type="SAM" id="SignalP"/>
    </source>
</evidence>
<comment type="pathway">
    <text evidence="2 10">Glycan degradation; xylan degradation.</text>
</comment>
<dbReference type="Gene3D" id="2.60.120.180">
    <property type="match status" value="1"/>
</dbReference>
<feature type="active site" description="Proton donor" evidence="10">
    <location>
        <position position="213"/>
    </location>
</feature>
<dbReference type="GO" id="GO:0030246">
    <property type="term" value="F:carbohydrate binding"/>
    <property type="evidence" value="ECO:0007669"/>
    <property type="project" value="InterPro"/>
</dbReference>
<sequence length="525" mass="56811" precursor="true">MKQRSKLIFSTVVCLIFVLSLFPASVNAAITLTSNATGNYDGYDYEYWKDYGNGTMTLTGGGSFTCSWSNINNILFRTGKKLGSTQTYQQYGNIIIDYACNYQPNGNSYLSVYGWTQNPLVEYYIIESYGTWKPPGSNSPKGYINVDGGTYEIYETTRYNQPSIEGDKTFQQYWSVRTVKRTSGTISVHEHFKAWEARGMRMGKLYEVSMVVEGYQSSGRAEMTKMNITIGGQGSGNTGGNNGGNNGNPGPAPAEQSAFTALEAEKYNSTNSSTVQIIGTGNGGSGVGYIENGNYLEFKNVNFGSGAASFKARVAYGGNSTTTIQLRLGSSTGTLIGSLNVTSTGGWDSYKELTTTVSGASGVKDLYLCFNGPVNIDSFVFGTADNNNDKPVDNKPVDNPGNNNSGPVIIQCENMIKSGQYTGNISSPFSGVALYANNDSVKFTHNFTSSTSTFSLRGCSNNQNMARVDLRIGGQYKGTFYYGGSYPAVYTIQNVSHGTGNQTVELIVTSDNGTWDAYLDYLQIN</sequence>
<dbReference type="EC" id="3.2.1.8" evidence="3 10"/>
<evidence type="ECO:0000313" key="15">
    <source>
        <dbReference type="EMBL" id="AEV69630.1"/>
    </source>
</evidence>
<dbReference type="InterPro" id="IPR033119">
    <property type="entry name" value="GH11_AS_2"/>
</dbReference>
<protein>
    <recommendedName>
        <fullName evidence="3 10">endo-1,4-beta-xylanase</fullName>
        <ecNumber evidence="3 10">3.2.1.8</ecNumber>
    </recommendedName>
</protein>
<dbReference type="InterPro" id="IPR033123">
    <property type="entry name" value="GH11_dom"/>
</dbReference>
<dbReference type="Pfam" id="PF00457">
    <property type="entry name" value="Glyco_hydro_11"/>
    <property type="match status" value="1"/>
</dbReference>
<dbReference type="Gene3D" id="2.60.120.260">
    <property type="entry name" value="Galactose-binding domain-like"/>
    <property type="match status" value="2"/>
</dbReference>
<dbReference type="InterPro" id="IPR001137">
    <property type="entry name" value="Glyco_hydro_11"/>
</dbReference>
<dbReference type="UniPathway" id="UPA00114"/>
<keyword evidence="5 12" id="KW-0732">Signal</keyword>
<dbReference type="SMART" id="SM00606">
    <property type="entry name" value="CBD_IV"/>
    <property type="match status" value="1"/>
</dbReference>
<evidence type="ECO:0000256" key="11">
    <source>
        <dbReference type="SAM" id="MobiDB-lite"/>
    </source>
</evidence>
<keyword evidence="8 10" id="KW-0326">Glycosidase</keyword>
<evidence type="ECO:0000256" key="3">
    <source>
        <dbReference type="ARBA" id="ARBA00012590"/>
    </source>
</evidence>
<evidence type="ECO:0000256" key="9">
    <source>
        <dbReference type="ARBA" id="ARBA00023326"/>
    </source>
</evidence>
<feature type="chain" id="PRO_5003510831" description="endo-1,4-beta-xylanase" evidence="12">
    <location>
        <begin position="29"/>
        <end position="525"/>
    </location>
</feature>
<reference evidence="16" key="1">
    <citation type="submission" date="2011-12" db="EMBL/GenBank/DDBJ databases">
        <title>Complete sequence of Clostridium clariflavum DSM 19732.</title>
        <authorList>
            <consortium name="US DOE Joint Genome Institute"/>
            <person name="Lucas S."/>
            <person name="Han J."/>
            <person name="Lapidus A."/>
            <person name="Cheng J.-F."/>
            <person name="Goodwin L."/>
            <person name="Pitluck S."/>
            <person name="Peters L."/>
            <person name="Teshima H."/>
            <person name="Detter J.C."/>
            <person name="Han C."/>
            <person name="Tapia R."/>
            <person name="Land M."/>
            <person name="Hauser L."/>
            <person name="Kyrpides N."/>
            <person name="Ivanova N."/>
            <person name="Pagani I."/>
            <person name="Kitzmiller T."/>
            <person name="Lynd L."/>
            <person name="Izquierdo J."/>
            <person name="Woyke T."/>
        </authorList>
    </citation>
    <scope>NUCLEOTIDE SEQUENCE [LARGE SCALE GENOMIC DNA]</scope>
    <source>
        <strain evidence="16">DSM 19732 / NBRC 101661 / EBR45</strain>
    </source>
</reference>
<dbReference type="Pfam" id="PF03422">
    <property type="entry name" value="CBM_6"/>
    <property type="match status" value="2"/>
</dbReference>
<dbReference type="EMBL" id="CP003065">
    <property type="protein sequence ID" value="AEV69630.1"/>
    <property type="molecule type" value="Genomic_DNA"/>
</dbReference>
<dbReference type="HOGENOM" id="CLU_039269_0_0_9"/>
<dbReference type="PANTHER" id="PTHR46828:SF2">
    <property type="entry name" value="ENDO-1,4-BETA-XYLANASE A-RELATED"/>
    <property type="match status" value="1"/>
</dbReference>
<keyword evidence="16" id="KW-1185">Reference proteome</keyword>
<evidence type="ECO:0000313" key="16">
    <source>
        <dbReference type="Proteomes" id="UP000005435"/>
    </source>
</evidence>
<dbReference type="CDD" id="cd04078">
    <property type="entry name" value="CBM36_xylanase-like"/>
    <property type="match status" value="1"/>
</dbReference>
<feature type="domain" description="GH11" evidence="14">
    <location>
        <begin position="31"/>
        <end position="226"/>
    </location>
</feature>
<dbReference type="PROSITE" id="PS00777">
    <property type="entry name" value="GH11_2"/>
    <property type="match status" value="1"/>
</dbReference>
<dbReference type="PANTHER" id="PTHR46828">
    <property type="entry name" value="ENDO-1,4-BETA-XYLANASE A-RELATED"/>
    <property type="match status" value="1"/>
</dbReference>
<proteinExistence type="inferred from homology"/>
<dbReference type="InterPro" id="IPR013320">
    <property type="entry name" value="ConA-like_dom_sf"/>
</dbReference>
<keyword evidence="7 10" id="KW-0119">Carbohydrate metabolism</keyword>
<dbReference type="AlphaFoldDB" id="G8LV53"/>
<evidence type="ECO:0000256" key="7">
    <source>
        <dbReference type="ARBA" id="ARBA00023277"/>
    </source>
</evidence>
<evidence type="ECO:0000256" key="8">
    <source>
        <dbReference type="ARBA" id="ARBA00023295"/>
    </source>
</evidence>
<accession>G8LV53</accession>
<dbReference type="Proteomes" id="UP000005435">
    <property type="component" value="Chromosome"/>
</dbReference>
<comment type="catalytic activity">
    <reaction evidence="1 10">
        <text>Endohydrolysis of (1-&gt;4)-beta-D-xylosidic linkages in xylans.</text>
        <dbReference type="EC" id="3.2.1.8"/>
    </reaction>
</comment>
<feature type="signal peptide" evidence="12">
    <location>
        <begin position="1"/>
        <end position="28"/>
    </location>
</feature>
<dbReference type="InterPro" id="IPR013319">
    <property type="entry name" value="GH11/12"/>
</dbReference>
<dbReference type="PRINTS" id="PR00911">
    <property type="entry name" value="GLHYDRLASE11"/>
</dbReference>
<dbReference type="RefSeq" id="WP_014256173.1">
    <property type="nucleotide sequence ID" value="NC_016627.1"/>
</dbReference>
<gene>
    <name evidence="15" type="ordered locus">Clocl_3103</name>
</gene>
<dbReference type="InterPro" id="IPR005084">
    <property type="entry name" value="CBM6"/>
</dbReference>
<organism evidence="15 16">
    <name type="scientific">Acetivibrio clariflavus (strain DSM 19732 / NBRC 101661 / EBR45)</name>
    <name type="common">Clostridium clariflavum</name>
    <dbReference type="NCBI Taxonomy" id="720554"/>
    <lineage>
        <taxon>Bacteria</taxon>
        <taxon>Bacillati</taxon>
        <taxon>Bacillota</taxon>
        <taxon>Clostridia</taxon>
        <taxon>Eubacteriales</taxon>
        <taxon>Oscillospiraceae</taxon>
        <taxon>Acetivibrio</taxon>
    </lineage>
</organism>
<evidence type="ECO:0000256" key="1">
    <source>
        <dbReference type="ARBA" id="ARBA00000681"/>
    </source>
</evidence>
<keyword evidence="9 10" id="KW-0624">Polysaccharide degradation</keyword>
<dbReference type="eggNOG" id="COG0726">
    <property type="taxonomic scope" value="Bacteria"/>
</dbReference>
<evidence type="ECO:0000256" key="6">
    <source>
        <dbReference type="ARBA" id="ARBA00022801"/>
    </source>
</evidence>
<dbReference type="STRING" id="720554.Clocl_3103"/>
<dbReference type="InterPro" id="IPR018208">
    <property type="entry name" value="GH11_AS_1"/>
</dbReference>
<dbReference type="PROSITE" id="PS51761">
    <property type="entry name" value="GH11_3"/>
    <property type="match status" value="1"/>
</dbReference>
<evidence type="ECO:0000256" key="2">
    <source>
        <dbReference type="ARBA" id="ARBA00004851"/>
    </source>
</evidence>
<dbReference type="eggNOG" id="COG3693">
    <property type="taxonomic scope" value="Bacteria"/>
</dbReference>
<keyword evidence="6 10" id="KW-0378">Hydrolase</keyword>
<name>G8LV53_ACECE</name>
<evidence type="ECO:0000256" key="5">
    <source>
        <dbReference type="ARBA" id="ARBA00022729"/>
    </source>
</evidence>
<dbReference type="CDD" id="cd04084">
    <property type="entry name" value="CBM6_xylanase-like"/>
    <property type="match status" value="1"/>
</dbReference>
<evidence type="ECO:0000256" key="10">
    <source>
        <dbReference type="PROSITE-ProRule" id="PRU01097"/>
    </source>
</evidence>
<keyword evidence="4 10" id="KW-0858">Xylan degradation</keyword>
<dbReference type="SUPFAM" id="SSF49899">
    <property type="entry name" value="Concanavalin A-like lectins/glucanases"/>
    <property type="match status" value="1"/>
</dbReference>
<dbReference type="KEGG" id="ccl:Clocl_3103"/>
<dbReference type="PROSITE" id="PS51175">
    <property type="entry name" value="CBM6"/>
    <property type="match status" value="2"/>
</dbReference>
<dbReference type="PROSITE" id="PS00776">
    <property type="entry name" value="GH11_1"/>
    <property type="match status" value="1"/>
</dbReference>
<dbReference type="InterPro" id="IPR008979">
    <property type="entry name" value="Galactose-bd-like_sf"/>
</dbReference>
<feature type="region of interest" description="Disordered" evidence="11">
    <location>
        <begin position="230"/>
        <end position="255"/>
    </location>
</feature>
<dbReference type="GO" id="GO:0031176">
    <property type="term" value="F:endo-1,4-beta-xylanase activity"/>
    <property type="evidence" value="ECO:0007669"/>
    <property type="project" value="UniProtKB-UniRule"/>
</dbReference>
<feature type="domain" description="CBM6" evidence="13">
    <location>
        <begin position="408"/>
        <end position="525"/>
    </location>
</feature>
<reference evidence="15 16" key="2">
    <citation type="journal article" date="2012" name="Stand. Genomic Sci.">
        <title>Complete Genome Sequence of Clostridium clariflavum DSM 19732.</title>
        <authorList>
            <person name="Izquierdo J.A."/>
            <person name="Goodwin L."/>
            <person name="Davenport K.W."/>
            <person name="Teshima H."/>
            <person name="Bruce D."/>
            <person name="Detter C."/>
            <person name="Tapia R."/>
            <person name="Han S."/>
            <person name="Land M."/>
            <person name="Hauser L."/>
            <person name="Jeffries C.D."/>
            <person name="Han J."/>
            <person name="Pitluck S."/>
            <person name="Nolan M."/>
            <person name="Chen A."/>
            <person name="Huntemann M."/>
            <person name="Mavromatis K."/>
            <person name="Mikhailova N."/>
            <person name="Liolios K."/>
            <person name="Woyke T."/>
            <person name="Lynd L.R."/>
        </authorList>
    </citation>
    <scope>NUCLEOTIDE SEQUENCE [LARGE SCALE GENOMIC DNA]</scope>
    <source>
        <strain evidence="16">DSM 19732 / NBRC 101661 / EBR45</strain>
    </source>
</reference>
<feature type="domain" description="CBM6" evidence="13">
    <location>
        <begin position="260"/>
        <end position="382"/>
    </location>
</feature>
<feature type="active site" description="Nucleophile" evidence="10">
    <location>
        <position position="122"/>
    </location>
</feature>
<evidence type="ECO:0000259" key="14">
    <source>
        <dbReference type="PROSITE" id="PS51761"/>
    </source>
</evidence>
<dbReference type="InterPro" id="IPR006584">
    <property type="entry name" value="Cellulose-bd_IV"/>
</dbReference>
<evidence type="ECO:0000259" key="13">
    <source>
        <dbReference type="PROSITE" id="PS51175"/>
    </source>
</evidence>
<feature type="compositionally biased region" description="Gly residues" evidence="11">
    <location>
        <begin position="231"/>
        <end position="247"/>
    </location>
</feature>
<dbReference type="GO" id="GO:0045493">
    <property type="term" value="P:xylan catabolic process"/>
    <property type="evidence" value="ECO:0007669"/>
    <property type="project" value="UniProtKB-UniRule"/>
</dbReference>
<comment type="similarity">
    <text evidence="10">Belongs to the glycosyl hydrolase 11 (cellulase G) family.</text>
</comment>
<dbReference type="SUPFAM" id="SSF49785">
    <property type="entry name" value="Galactose-binding domain-like"/>
    <property type="match status" value="2"/>
</dbReference>